<feature type="transmembrane region" description="Helical" evidence="1">
    <location>
        <begin position="20"/>
        <end position="39"/>
    </location>
</feature>
<organism evidence="2 4">
    <name type="scientific">Chromobacterium sphagni</name>
    <dbReference type="NCBI Taxonomy" id="1903179"/>
    <lineage>
        <taxon>Bacteria</taxon>
        <taxon>Pseudomonadati</taxon>
        <taxon>Pseudomonadota</taxon>
        <taxon>Betaproteobacteria</taxon>
        <taxon>Neisseriales</taxon>
        <taxon>Chromobacteriaceae</taxon>
        <taxon>Chromobacterium</taxon>
    </lineage>
</organism>
<feature type="transmembrane region" description="Helical" evidence="1">
    <location>
        <begin position="86"/>
        <end position="105"/>
    </location>
</feature>
<comment type="caution">
    <text evidence="2">The sequence shown here is derived from an EMBL/GenBank/DDBJ whole genome shotgun (WGS) entry which is preliminary data.</text>
</comment>
<name>A0A1S1WYQ6_9NEIS</name>
<evidence type="ECO:0000313" key="5">
    <source>
        <dbReference type="Proteomes" id="UP000180280"/>
    </source>
</evidence>
<dbReference type="EMBL" id="MKCS01000001">
    <property type="protein sequence ID" value="OHX12394.1"/>
    <property type="molecule type" value="Genomic_DNA"/>
</dbReference>
<evidence type="ECO:0000256" key="1">
    <source>
        <dbReference type="SAM" id="Phobius"/>
    </source>
</evidence>
<gene>
    <name evidence="3" type="ORF">BI344_03050</name>
    <name evidence="2" type="ORF">BI347_01960</name>
</gene>
<dbReference type="AlphaFoldDB" id="A0A1S1WYQ6"/>
<accession>A0A1S1WYQ6</accession>
<evidence type="ECO:0000313" key="3">
    <source>
        <dbReference type="EMBL" id="OHX21521.1"/>
    </source>
</evidence>
<keyword evidence="1" id="KW-0812">Transmembrane</keyword>
<evidence type="ECO:0000313" key="4">
    <source>
        <dbReference type="Proteomes" id="UP000180088"/>
    </source>
</evidence>
<proteinExistence type="predicted"/>
<protein>
    <submittedName>
        <fullName evidence="2">Cold-shock protein</fullName>
    </submittedName>
</protein>
<keyword evidence="1" id="KW-0472">Membrane</keyword>
<dbReference type="Pfam" id="PF06961">
    <property type="entry name" value="DUF1294"/>
    <property type="match status" value="1"/>
</dbReference>
<dbReference type="EMBL" id="MKCT01000001">
    <property type="protein sequence ID" value="OHX21521.1"/>
    <property type="molecule type" value="Genomic_DNA"/>
</dbReference>
<dbReference type="Proteomes" id="UP000180280">
    <property type="component" value="Unassembled WGS sequence"/>
</dbReference>
<evidence type="ECO:0000313" key="2">
    <source>
        <dbReference type="EMBL" id="OHX12394.1"/>
    </source>
</evidence>
<keyword evidence="1" id="KW-1133">Transmembrane helix</keyword>
<dbReference type="STRING" id="1903179.BI347_01960"/>
<dbReference type="OrthoDB" id="72963at2"/>
<sequence length="109" mass="12715">MMPLLLLPLLAASLLGKLSWWWWLPCALAALPTFAAYWWDKRAALRGAWRIPEARLQLLHLAGGWPAAFLAQRCFRHKTRKQPFLLIYRLAALANLALPYAWLWFYRPS</sequence>
<reference evidence="4 5" key="1">
    <citation type="submission" date="2016-09" db="EMBL/GenBank/DDBJ databases">
        <title>Chromobacterium muskegensis sp. nov., an insecticidal bacterium isolated from Sphagnum bogs.</title>
        <authorList>
            <person name="Sparks M.E."/>
            <person name="Blackburn M.B."/>
            <person name="Gundersen-Rindal D.E."/>
            <person name="Mitchell A."/>
            <person name="Farrar R."/>
            <person name="Kuhar D."/>
        </authorList>
    </citation>
    <scope>NUCLEOTIDE SEQUENCE [LARGE SCALE GENOMIC DNA]</scope>
    <source>
        <strain evidence="3 5">14B-1</strain>
        <strain evidence="2 4">37-2</strain>
    </source>
</reference>
<dbReference type="Proteomes" id="UP000180088">
    <property type="component" value="Unassembled WGS sequence"/>
</dbReference>
<keyword evidence="5" id="KW-1185">Reference proteome</keyword>
<dbReference type="InterPro" id="IPR010718">
    <property type="entry name" value="DUF1294"/>
</dbReference>